<organism evidence="1 2">
    <name type="scientific">Pueribacillus theae</name>
    <dbReference type="NCBI Taxonomy" id="2171751"/>
    <lineage>
        <taxon>Bacteria</taxon>
        <taxon>Bacillati</taxon>
        <taxon>Bacillota</taxon>
        <taxon>Bacilli</taxon>
        <taxon>Bacillales</taxon>
        <taxon>Bacillaceae</taxon>
        <taxon>Pueribacillus</taxon>
    </lineage>
</organism>
<protein>
    <submittedName>
        <fullName evidence="1">DUF2507 domain-containing protein</fullName>
    </submittedName>
</protein>
<dbReference type="AlphaFoldDB" id="A0A2U1K518"/>
<dbReference type="EMBL" id="QCZG01000010">
    <property type="protein sequence ID" value="PWA12294.1"/>
    <property type="molecule type" value="Genomic_DNA"/>
</dbReference>
<name>A0A2U1K518_9BACI</name>
<evidence type="ECO:0000313" key="2">
    <source>
        <dbReference type="Proteomes" id="UP000245998"/>
    </source>
</evidence>
<dbReference type="RefSeq" id="WP_116554117.1">
    <property type="nucleotide sequence ID" value="NZ_QCZG01000010.1"/>
</dbReference>
<proteinExistence type="predicted"/>
<reference evidence="1 2" key="1">
    <citation type="submission" date="2018-04" db="EMBL/GenBank/DDBJ databases">
        <title>Camelliibacillus theae gen. nov., sp. nov., isolated from Pu'er tea.</title>
        <authorList>
            <person name="Niu L."/>
        </authorList>
    </citation>
    <scope>NUCLEOTIDE SEQUENCE [LARGE SCALE GENOMIC DNA]</scope>
    <source>
        <strain evidence="1 2">T8</strain>
    </source>
</reference>
<comment type="caution">
    <text evidence="1">The sequence shown here is derived from an EMBL/GenBank/DDBJ whole genome shotgun (WGS) entry which is preliminary data.</text>
</comment>
<dbReference type="InterPro" id="IPR024096">
    <property type="entry name" value="NO_sig/Golgi_transp_ligand-bd"/>
</dbReference>
<accession>A0A2U1K518</accession>
<evidence type="ECO:0000313" key="1">
    <source>
        <dbReference type="EMBL" id="PWA12294.1"/>
    </source>
</evidence>
<dbReference type="SUPFAM" id="SSF111126">
    <property type="entry name" value="Ligand-binding domain in the NO signalling and Golgi transport"/>
    <property type="match status" value="1"/>
</dbReference>
<dbReference type="InterPro" id="IPR019642">
    <property type="entry name" value="DUF2507"/>
</dbReference>
<gene>
    <name evidence="1" type="ORF">DCC39_06660</name>
</gene>
<dbReference type="Pfam" id="PF10702">
    <property type="entry name" value="DUF2507"/>
    <property type="match status" value="1"/>
</dbReference>
<keyword evidence="2" id="KW-1185">Reference proteome</keyword>
<dbReference type="OrthoDB" id="2965348at2"/>
<sequence length="135" mass="15719">MQHAKEKKEELISPFAYTLLRNELLPELLGKEEQPILYWAGKHLARKYPLSSAEEICQFFHEAAWGELSVISSKQSKMLFELNPSYNHSSHFKLEAGFLAEQVQNMNRCTTETFEQIKKDVVLFTVESNLKDKIR</sequence>
<dbReference type="Proteomes" id="UP000245998">
    <property type="component" value="Unassembled WGS sequence"/>
</dbReference>
<dbReference type="Gene3D" id="3.30.1380.20">
    <property type="entry name" value="Trafficking protein particle complex subunit 3"/>
    <property type="match status" value="1"/>
</dbReference>